<feature type="compositionally biased region" description="Basic and acidic residues" evidence="1">
    <location>
        <begin position="87"/>
        <end position="99"/>
    </location>
</feature>
<evidence type="ECO:0000313" key="3">
    <source>
        <dbReference type="Proteomes" id="UP000321523"/>
    </source>
</evidence>
<gene>
    <name evidence="2" type="ORF">SAE02_33870</name>
</gene>
<reference evidence="2 3" key="1">
    <citation type="submission" date="2019-07" db="EMBL/GenBank/DDBJ databases">
        <title>Whole genome shotgun sequence of Skermanella aerolata NBRC 106429.</title>
        <authorList>
            <person name="Hosoyama A."/>
            <person name="Uohara A."/>
            <person name="Ohji S."/>
            <person name="Ichikawa N."/>
        </authorList>
    </citation>
    <scope>NUCLEOTIDE SEQUENCE [LARGE SCALE GENOMIC DNA]</scope>
    <source>
        <strain evidence="2 3">NBRC 106429</strain>
    </source>
</reference>
<evidence type="ECO:0000256" key="1">
    <source>
        <dbReference type="SAM" id="MobiDB-lite"/>
    </source>
</evidence>
<feature type="compositionally biased region" description="Basic and acidic residues" evidence="1">
    <location>
        <begin position="41"/>
        <end position="52"/>
    </location>
</feature>
<comment type="caution">
    <text evidence="2">The sequence shown here is derived from an EMBL/GenBank/DDBJ whole genome shotgun (WGS) entry which is preliminary data.</text>
</comment>
<name>A0A512DRY1_9PROT</name>
<proteinExistence type="predicted"/>
<keyword evidence="3" id="KW-1185">Reference proteome</keyword>
<protein>
    <submittedName>
        <fullName evidence="2">Uncharacterized protein</fullName>
    </submittedName>
</protein>
<dbReference type="AlphaFoldDB" id="A0A512DRY1"/>
<dbReference type="EMBL" id="BJYZ01000015">
    <property type="protein sequence ID" value="GEO39239.1"/>
    <property type="molecule type" value="Genomic_DNA"/>
</dbReference>
<organism evidence="2 3">
    <name type="scientific">Skermanella aerolata</name>
    <dbReference type="NCBI Taxonomy" id="393310"/>
    <lineage>
        <taxon>Bacteria</taxon>
        <taxon>Pseudomonadati</taxon>
        <taxon>Pseudomonadota</taxon>
        <taxon>Alphaproteobacteria</taxon>
        <taxon>Rhodospirillales</taxon>
        <taxon>Azospirillaceae</taxon>
        <taxon>Skermanella</taxon>
    </lineage>
</organism>
<sequence length="99" mass="11023">MRSRFLLLPPPLASVSKIKARSDAVARCRGWRLNLVPKAEDAVRQRRADRATKPIAKVPANMANGATPRRNKRSLPGRVNNHGNGHGGDRYANKRMMLD</sequence>
<accession>A0A512DRY1</accession>
<evidence type="ECO:0000313" key="2">
    <source>
        <dbReference type="EMBL" id="GEO39239.1"/>
    </source>
</evidence>
<dbReference type="Proteomes" id="UP000321523">
    <property type="component" value="Unassembled WGS sequence"/>
</dbReference>
<feature type="region of interest" description="Disordered" evidence="1">
    <location>
        <begin position="41"/>
        <end position="99"/>
    </location>
</feature>